<gene>
    <name evidence="1" type="ORF">PsorP6_014944</name>
</gene>
<sequence length="281" mass="30576">MRVSLFAALSVATAVTSSVHSTSAQSNNYKHTKDMDTVVRVLRSDIPDEDDLDEDRALSPQQIQGLVHTFSEGDDLTAKLANFAKDKSEVKNAIRNAPDGDEAQAAATIAQMDHAAKPLLDQKKQVEALLKNANDEELAQVRAFLTDEGNKRLDDFMEMLIMDRHFDDTIPLAANWELVDPDEAARLLAVFMKNNKEAVKGMTPGQILQQAGIVGLNADIKQLDQLFAIVQTITGKQNAKKERTKTLFKLLGVTALGVIVGVLFASVGTDVKASTSTSNDL</sequence>
<comment type="caution">
    <text evidence="1">The sequence shown here is derived from an EMBL/GenBank/DDBJ whole genome shotgun (WGS) entry which is preliminary data.</text>
</comment>
<dbReference type="Proteomes" id="UP001163321">
    <property type="component" value="Chromosome 7"/>
</dbReference>
<proteinExistence type="predicted"/>
<protein>
    <submittedName>
        <fullName evidence="1">Uncharacterized protein</fullName>
    </submittedName>
</protein>
<organism evidence="1 2">
    <name type="scientific">Peronosclerospora sorghi</name>
    <dbReference type="NCBI Taxonomy" id="230839"/>
    <lineage>
        <taxon>Eukaryota</taxon>
        <taxon>Sar</taxon>
        <taxon>Stramenopiles</taxon>
        <taxon>Oomycota</taxon>
        <taxon>Peronosporomycetes</taxon>
        <taxon>Peronosporales</taxon>
        <taxon>Peronosporaceae</taxon>
        <taxon>Peronosclerospora</taxon>
    </lineage>
</organism>
<reference evidence="1 2" key="1">
    <citation type="journal article" date="2022" name="bioRxiv">
        <title>The genome of the oomycete Peronosclerospora sorghi, a cosmopolitan pathogen of maize and sorghum, is inflated with dispersed pseudogenes.</title>
        <authorList>
            <person name="Fletcher K."/>
            <person name="Martin F."/>
            <person name="Isakeit T."/>
            <person name="Cavanaugh K."/>
            <person name="Magill C."/>
            <person name="Michelmore R."/>
        </authorList>
    </citation>
    <scope>NUCLEOTIDE SEQUENCE [LARGE SCALE GENOMIC DNA]</scope>
    <source>
        <strain evidence="1">P6</strain>
    </source>
</reference>
<keyword evidence="2" id="KW-1185">Reference proteome</keyword>
<name>A0ACC0VTJ3_9STRA</name>
<accession>A0ACC0VTJ3</accession>
<evidence type="ECO:0000313" key="2">
    <source>
        <dbReference type="Proteomes" id="UP001163321"/>
    </source>
</evidence>
<dbReference type="EMBL" id="CM047586">
    <property type="protein sequence ID" value="KAI9909163.1"/>
    <property type="molecule type" value="Genomic_DNA"/>
</dbReference>
<evidence type="ECO:0000313" key="1">
    <source>
        <dbReference type="EMBL" id="KAI9909163.1"/>
    </source>
</evidence>